<dbReference type="OrthoDB" id="2126436at2759"/>
<dbReference type="Gene3D" id="3.40.190.100">
    <property type="entry name" value="Glycine betaine-binding periplasmic protein, domain 2"/>
    <property type="match status" value="1"/>
</dbReference>
<proteinExistence type="predicted"/>
<feature type="transmembrane region" description="Helical" evidence="2">
    <location>
        <begin position="728"/>
        <end position="748"/>
    </location>
</feature>
<gene>
    <name evidence="4" type="ORF">BCR44DRAFT_1451456</name>
</gene>
<dbReference type="EMBL" id="MCFL01000207">
    <property type="protein sequence ID" value="ORZ29355.1"/>
    <property type="molecule type" value="Genomic_DNA"/>
</dbReference>
<dbReference type="Gene3D" id="3.40.190.10">
    <property type="entry name" value="Periplasmic binding protein-like II"/>
    <property type="match status" value="1"/>
</dbReference>
<dbReference type="SUPFAM" id="SSF53850">
    <property type="entry name" value="Periplasmic binding protein-like II"/>
    <property type="match status" value="1"/>
</dbReference>
<feature type="region of interest" description="Disordered" evidence="1">
    <location>
        <begin position="1036"/>
        <end position="1099"/>
    </location>
</feature>
<feature type="transmembrane region" description="Helical" evidence="2">
    <location>
        <begin position="542"/>
        <end position="563"/>
    </location>
</feature>
<evidence type="ECO:0000259" key="3">
    <source>
        <dbReference type="Pfam" id="PF04069"/>
    </source>
</evidence>
<dbReference type="PANTHER" id="PTHR11319">
    <property type="entry name" value="G PROTEIN-COUPLED RECEPTOR-RELATED"/>
    <property type="match status" value="1"/>
</dbReference>
<feature type="transmembrane region" description="Helical" evidence="2">
    <location>
        <begin position="875"/>
        <end position="900"/>
    </location>
</feature>
<dbReference type="GO" id="GO:0043190">
    <property type="term" value="C:ATP-binding cassette (ABC) transporter complex"/>
    <property type="evidence" value="ECO:0007669"/>
    <property type="project" value="InterPro"/>
</dbReference>
<sequence>MMIPFRTSSRPMLHRWAVVTCTLSFLILLTQANVFHHQRRGLDLYDRTATIRLAVSSWNSSQLVHEIARILIEERLGVPVTFVDRTAITETILVREPANSTFDWSSASPAFFVAYNYADADLEAWDRPKDFNRTAHLPDLYRGYLGYVGREGWYMTEYATQVNPDVQSYIALKNPRNAQIFAPGFNATEWKAATSLVSNVTALTNSALALPVCTASGSGFNVTSCVEQSLQLALGTGGSGSASRGKLIVPDQVLWLLRDQAILRGLDLPLDMVEIGEPVEENVVATIVSAYRARRPWLGFIYEPHPIFSPLSGVKLVSLSMPDYSPDCEAKLDNVPPTHPCGYPPVFVRKLVSHRVEQLAPQVYEFMRKLTITQDDIMGVMAQTYFNHRSIHEAACEWVISNRAVWQPMVPSIQLTFPSCPQGTEARKAGRFWSCPPCIKGYFNLAANSTCKPCPSGAVCPGGGAILADTNQFYLPESELVNQGVPEFYPCPAENRCCESGECALNSTCPAGFGGNLCAGCSDPRLYRWGSACADCERNQSWWAVAVPVLASALIMLVFTVFGSRQENQFLSDMLLFFQLASIVIQSEDVSKLFFLFFASLNVTGMTFGLIPPGVCVLPIGALGKVVMQALFPFWLWSLVGFYHFGSWVVVQARSHIRPLRHAFRATFQTIQALHQFYFIRHITIFTLSYMPIVQGALIILNCRTIGKSWFLAEAPEVECFVGGHLTAAIYAIVVLVIWVGFVPVYIFRKLRALQLSKRLHEPEVWANWGTLCCCYKRDLPTYSALDLAKCASVVMICVLLPSNTATEQMTSCVVLLTVMWLLLCEHYYSRPLHSTLDNQLRALTYGCMLMLTASAMIRVPPNDPSKAYVDSLRLVYLMIFLVSPCLLLPWLMIAHCLTLRRKAQEIRHRRQSMYNPDTEGGRKRGKQKSRSVPVSGESVTRGLSRTASVVSSAVSSGLLAGIERIDDRKAALLERVYLVFGDKADLQHRSSSAASSNGSISSPSTASSSHASSTRLESSNASMVGMLSKRQTSAVSADAAVPTGRRASATKATASAAHRPRTVSGMASTISSAFGGAGRFSSKSKAGQSEPSATDESP</sequence>
<dbReference type="InterPro" id="IPR007210">
    <property type="entry name" value="ABC_Gly_betaine_transp_sub-bd"/>
</dbReference>
<dbReference type="Pfam" id="PF04069">
    <property type="entry name" value="OpuAC"/>
    <property type="match status" value="1"/>
</dbReference>
<feature type="compositionally biased region" description="Polar residues" evidence="1">
    <location>
        <begin position="1090"/>
        <end position="1099"/>
    </location>
</feature>
<feature type="region of interest" description="Disordered" evidence="1">
    <location>
        <begin position="909"/>
        <end position="940"/>
    </location>
</feature>
<evidence type="ECO:0000256" key="2">
    <source>
        <dbReference type="SAM" id="Phobius"/>
    </source>
</evidence>
<comment type="caution">
    <text evidence="4">The sequence shown here is derived from an EMBL/GenBank/DDBJ whole genome shotgun (WGS) entry which is preliminary data.</text>
</comment>
<organism evidence="4 5">
    <name type="scientific">Catenaria anguillulae PL171</name>
    <dbReference type="NCBI Taxonomy" id="765915"/>
    <lineage>
        <taxon>Eukaryota</taxon>
        <taxon>Fungi</taxon>
        <taxon>Fungi incertae sedis</taxon>
        <taxon>Blastocladiomycota</taxon>
        <taxon>Blastocladiomycetes</taxon>
        <taxon>Blastocladiales</taxon>
        <taxon>Catenariaceae</taxon>
        <taxon>Catenaria</taxon>
    </lineage>
</organism>
<protein>
    <recommendedName>
        <fullName evidence="3">ABC-type glycine betaine transport system substrate-binding domain-containing protein</fullName>
    </recommendedName>
</protein>
<feature type="domain" description="ABC-type glycine betaine transport system substrate-binding" evidence="3">
    <location>
        <begin position="274"/>
        <end position="399"/>
    </location>
</feature>
<evidence type="ECO:0000313" key="5">
    <source>
        <dbReference type="Proteomes" id="UP000193411"/>
    </source>
</evidence>
<keyword evidence="2" id="KW-0812">Transmembrane</keyword>
<keyword evidence="2" id="KW-1133">Transmembrane helix</keyword>
<name>A0A1Y2H4B2_9FUNG</name>
<dbReference type="PANTHER" id="PTHR11319:SF35">
    <property type="entry name" value="OUTER MEMBRANE PROTEIN PMPC-RELATED"/>
    <property type="match status" value="1"/>
</dbReference>
<keyword evidence="5" id="KW-1185">Reference proteome</keyword>
<evidence type="ECO:0000256" key="1">
    <source>
        <dbReference type="SAM" id="MobiDB-lite"/>
    </source>
</evidence>
<feature type="transmembrane region" description="Helical" evidence="2">
    <location>
        <begin position="841"/>
        <end position="860"/>
    </location>
</feature>
<keyword evidence="2" id="KW-0472">Membrane</keyword>
<feature type="compositionally biased region" description="Low complexity" evidence="1">
    <location>
        <begin position="1072"/>
        <end position="1088"/>
    </location>
</feature>
<dbReference type="Proteomes" id="UP000193411">
    <property type="component" value="Unassembled WGS sequence"/>
</dbReference>
<reference evidence="4 5" key="1">
    <citation type="submission" date="2016-07" db="EMBL/GenBank/DDBJ databases">
        <title>Pervasive Adenine N6-methylation of Active Genes in Fungi.</title>
        <authorList>
            <consortium name="DOE Joint Genome Institute"/>
            <person name="Mondo S.J."/>
            <person name="Dannebaum R.O."/>
            <person name="Kuo R.C."/>
            <person name="Labutti K."/>
            <person name="Haridas S."/>
            <person name="Kuo A."/>
            <person name="Salamov A."/>
            <person name="Ahrendt S.R."/>
            <person name="Lipzen A."/>
            <person name="Sullivan W."/>
            <person name="Andreopoulos W.B."/>
            <person name="Clum A."/>
            <person name="Lindquist E."/>
            <person name="Daum C."/>
            <person name="Ramamoorthy G.K."/>
            <person name="Gryganskyi A."/>
            <person name="Culley D."/>
            <person name="Magnuson J.K."/>
            <person name="James T.Y."/>
            <person name="O'Malley M.A."/>
            <person name="Stajich J.E."/>
            <person name="Spatafora J.W."/>
            <person name="Visel A."/>
            <person name="Grigoriev I.V."/>
        </authorList>
    </citation>
    <scope>NUCLEOTIDE SEQUENCE [LARGE SCALE GENOMIC DNA]</scope>
    <source>
        <strain evidence="4 5">PL171</strain>
    </source>
</reference>
<feature type="transmembrane region" description="Helical" evidence="2">
    <location>
        <begin position="593"/>
        <end position="618"/>
    </location>
</feature>
<feature type="compositionally biased region" description="Low complexity" evidence="1">
    <location>
        <begin position="1048"/>
        <end position="1058"/>
    </location>
</feature>
<dbReference type="AlphaFoldDB" id="A0A1Y2H4B2"/>
<accession>A0A1Y2H4B2</accession>
<feature type="transmembrane region" description="Helical" evidence="2">
    <location>
        <begin position="630"/>
        <end position="651"/>
    </location>
</feature>
<feature type="region of interest" description="Disordered" evidence="1">
    <location>
        <begin position="989"/>
        <end position="1021"/>
    </location>
</feature>
<feature type="compositionally biased region" description="Low complexity" evidence="1">
    <location>
        <begin position="991"/>
        <end position="1020"/>
    </location>
</feature>
<dbReference type="GO" id="GO:0022857">
    <property type="term" value="F:transmembrane transporter activity"/>
    <property type="evidence" value="ECO:0007669"/>
    <property type="project" value="InterPro"/>
</dbReference>
<evidence type="ECO:0000313" key="4">
    <source>
        <dbReference type="EMBL" id="ORZ29355.1"/>
    </source>
</evidence>